<keyword evidence="6" id="KW-1185">Reference proteome</keyword>
<dbReference type="InterPro" id="IPR019328">
    <property type="entry name" value="PIGH-H_dom"/>
</dbReference>
<evidence type="ECO:0000259" key="4">
    <source>
        <dbReference type="Pfam" id="PF10181"/>
    </source>
</evidence>
<dbReference type="GO" id="GO:0000506">
    <property type="term" value="C:glycosylphosphatidylinositol-N-acetylglucosaminyltransferase (GPI-GnT) complex"/>
    <property type="evidence" value="ECO:0007669"/>
    <property type="project" value="InterPro"/>
</dbReference>
<name>A0A835GF27_SPOEX</name>
<comment type="pathway">
    <text evidence="1">Glycolipid biosynthesis; glycosylphosphatidylinositol-anchor biosynthesis.</text>
</comment>
<gene>
    <name evidence="5" type="ORF">HW555_007929</name>
</gene>
<dbReference type="AlphaFoldDB" id="A0A835GF27"/>
<dbReference type="PANTHER" id="PTHR15231">
    <property type="entry name" value="PHOSPHATIDYLINOSITOL N-ACETYLGLUCOSAMINYLTRANSFERASE SUBUNIT H"/>
    <property type="match status" value="1"/>
</dbReference>
<keyword evidence="3" id="KW-1133">Transmembrane helix</keyword>
<dbReference type="EMBL" id="JACKWZ010000144">
    <property type="protein sequence ID" value="KAF9414051.1"/>
    <property type="molecule type" value="Genomic_DNA"/>
</dbReference>
<feature type="domain" description="Phosphatidylinositol N-acetylglucosaminyltransferase subunit H conserved" evidence="4">
    <location>
        <begin position="104"/>
        <end position="169"/>
    </location>
</feature>
<feature type="transmembrane region" description="Helical" evidence="3">
    <location>
        <begin position="80"/>
        <end position="97"/>
    </location>
</feature>
<evidence type="ECO:0000256" key="2">
    <source>
        <dbReference type="ARBA" id="ARBA00009610"/>
    </source>
</evidence>
<organism evidence="5 6">
    <name type="scientific">Spodoptera exigua</name>
    <name type="common">Beet armyworm</name>
    <name type="synonym">Noctua fulgens</name>
    <dbReference type="NCBI Taxonomy" id="7107"/>
    <lineage>
        <taxon>Eukaryota</taxon>
        <taxon>Metazoa</taxon>
        <taxon>Ecdysozoa</taxon>
        <taxon>Arthropoda</taxon>
        <taxon>Hexapoda</taxon>
        <taxon>Insecta</taxon>
        <taxon>Pterygota</taxon>
        <taxon>Neoptera</taxon>
        <taxon>Endopterygota</taxon>
        <taxon>Lepidoptera</taxon>
        <taxon>Glossata</taxon>
        <taxon>Ditrysia</taxon>
        <taxon>Noctuoidea</taxon>
        <taxon>Noctuidae</taxon>
        <taxon>Amphipyrinae</taxon>
        <taxon>Spodoptera</taxon>
    </lineage>
</organism>
<dbReference type="PANTHER" id="PTHR15231:SF1">
    <property type="entry name" value="PHOSPHATIDYLINOSITOL N-ACETYLGLUCOSAMINYLTRANSFERASE SUBUNIT H"/>
    <property type="match status" value="1"/>
</dbReference>
<evidence type="ECO:0000313" key="5">
    <source>
        <dbReference type="EMBL" id="KAF9414051.1"/>
    </source>
</evidence>
<evidence type="ECO:0000256" key="1">
    <source>
        <dbReference type="ARBA" id="ARBA00004687"/>
    </source>
</evidence>
<keyword evidence="3" id="KW-0472">Membrane</keyword>
<dbReference type="UniPathway" id="UPA00196"/>
<keyword evidence="3" id="KW-0812">Transmembrane</keyword>
<sequence length="205" mass="23632">MILKMANQKPTTSLEYENVNGIKLVLNVHKRQTPPDARIFTITYKNVKSNNSKIGAKASLFLAIIFNLLALFYIRISLTAILIIIIVLSFLVFFWFTHSVQSESLIVIPTVCIQSTVKYVWGREDTFVDWSNVDDVIINEVIKMNRVLYYLTLLKKEDNPDSVRLVPLFKYTKPRLVMLQKIYSEIQTFLMDAQKESSMASGDKK</sequence>
<comment type="caution">
    <text evidence="5">The sequence shown here is derived from an EMBL/GenBank/DDBJ whole genome shotgun (WGS) entry which is preliminary data.</text>
</comment>
<comment type="similarity">
    <text evidence="2">Belongs to the PIGH family.</text>
</comment>
<protein>
    <recommendedName>
        <fullName evidence="4">Phosphatidylinositol N-acetylglucosaminyltransferase subunit H conserved domain-containing protein</fullName>
    </recommendedName>
</protein>
<reference evidence="5" key="1">
    <citation type="submission" date="2020-08" db="EMBL/GenBank/DDBJ databases">
        <title>Spodoptera exigua strain:BAW_Kor-Di-RS1 Genome sequencing and assembly.</title>
        <authorList>
            <person name="Kim J."/>
            <person name="Nam H.Y."/>
            <person name="Kwon M."/>
            <person name="Choi J.H."/>
            <person name="Cho S.R."/>
            <person name="Kim G.-H."/>
        </authorList>
    </citation>
    <scope>NUCLEOTIDE SEQUENCE</scope>
    <source>
        <strain evidence="5">BAW_Kor-Di-RS1</strain>
        <tissue evidence="5">Whole-body</tissue>
    </source>
</reference>
<dbReference type="GO" id="GO:0006506">
    <property type="term" value="P:GPI anchor biosynthetic process"/>
    <property type="evidence" value="ECO:0007669"/>
    <property type="project" value="UniProtKB-UniPathway"/>
</dbReference>
<feature type="transmembrane region" description="Helical" evidence="3">
    <location>
        <begin position="54"/>
        <end position="74"/>
    </location>
</feature>
<dbReference type="Pfam" id="PF10181">
    <property type="entry name" value="PIG-H"/>
    <property type="match status" value="1"/>
</dbReference>
<proteinExistence type="inferred from homology"/>
<accession>A0A835GF27</accession>
<evidence type="ECO:0000256" key="3">
    <source>
        <dbReference type="SAM" id="Phobius"/>
    </source>
</evidence>
<dbReference type="Proteomes" id="UP000648187">
    <property type="component" value="Unassembled WGS sequence"/>
</dbReference>
<evidence type="ECO:0000313" key="6">
    <source>
        <dbReference type="Proteomes" id="UP000648187"/>
    </source>
</evidence>
<dbReference type="InterPro" id="IPR044215">
    <property type="entry name" value="PIG-H"/>
</dbReference>